<dbReference type="Proteomes" id="UP000664761">
    <property type="component" value="Unassembled WGS sequence"/>
</dbReference>
<dbReference type="InterPro" id="IPR018551">
    <property type="entry name" value="DUF2007"/>
</dbReference>
<dbReference type="Pfam" id="PF09413">
    <property type="entry name" value="DUF2007"/>
    <property type="match status" value="1"/>
</dbReference>
<dbReference type="SUPFAM" id="SSF54913">
    <property type="entry name" value="GlnB-like"/>
    <property type="match status" value="1"/>
</dbReference>
<reference evidence="2 3" key="1">
    <citation type="submission" date="2021-03" db="EMBL/GenBank/DDBJ databases">
        <title>Sneathiella sp. CAU 1612 isolated from Kang Won-do.</title>
        <authorList>
            <person name="Kim W."/>
        </authorList>
    </citation>
    <scope>NUCLEOTIDE SEQUENCE [LARGE SCALE GENOMIC DNA]</scope>
    <source>
        <strain evidence="2 3">CAU 1612</strain>
    </source>
</reference>
<dbReference type="Gene3D" id="3.30.70.790">
    <property type="entry name" value="UreE, C-terminal domain"/>
    <property type="match status" value="1"/>
</dbReference>
<feature type="domain" description="DUF2007" evidence="1">
    <location>
        <begin position="1"/>
        <end position="65"/>
    </location>
</feature>
<dbReference type="InterPro" id="IPR011322">
    <property type="entry name" value="N-reg_PII-like_a/b"/>
</dbReference>
<dbReference type="EMBL" id="JAFLNC010000002">
    <property type="protein sequence ID" value="MBO0333500.1"/>
    <property type="molecule type" value="Genomic_DNA"/>
</dbReference>
<proteinExistence type="predicted"/>
<comment type="caution">
    <text evidence="2">The sequence shown here is derived from an EMBL/GenBank/DDBJ whole genome shotgun (WGS) entry which is preliminary data.</text>
</comment>
<protein>
    <submittedName>
        <fullName evidence="2">DUF2007 domain-containing protein</fullName>
    </submittedName>
</protein>
<keyword evidence="3" id="KW-1185">Reference proteome</keyword>
<gene>
    <name evidence="2" type="ORF">J0X12_07745</name>
</gene>
<accession>A0ABS3F4R4</accession>
<evidence type="ECO:0000313" key="3">
    <source>
        <dbReference type="Proteomes" id="UP000664761"/>
    </source>
</evidence>
<name>A0ABS3F4R4_9PROT</name>
<dbReference type="RefSeq" id="WP_207043870.1">
    <property type="nucleotide sequence ID" value="NZ_JAFLNC010000002.1"/>
</dbReference>
<evidence type="ECO:0000259" key="1">
    <source>
        <dbReference type="Pfam" id="PF09413"/>
    </source>
</evidence>
<evidence type="ECO:0000313" key="2">
    <source>
        <dbReference type="EMBL" id="MBO0333500.1"/>
    </source>
</evidence>
<sequence length="72" mass="8050">MKELIRCNDPVLISYILALFEDEDIDAVVLDEHTSILEGSINAIQRRIMVTEEDHGRAKQILVDIGEGEAQG</sequence>
<organism evidence="2 3">
    <name type="scientific">Sneathiella sedimenti</name>
    <dbReference type="NCBI Taxonomy" id="2816034"/>
    <lineage>
        <taxon>Bacteria</taxon>
        <taxon>Pseudomonadati</taxon>
        <taxon>Pseudomonadota</taxon>
        <taxon>Alphaproteobacteria</taxon>
        <taxon>Sneathiellales</taxon>
        <taxon>Sneathiellaceae</taxon>
        <taxon>Sneathiella</taxon>
    </lineage>
</organism>